<comment type="subcellular location">
    <subcellularLocation>
        <location evidence="1">Cell inner membrane</location>
        <topology evidence="1">Multi-pass membrane protein</topology>
    </subcellularLocation>
</comment>
<name>A3V5J6_9RHOB</name>
<evidence type="ECO:0000256" key="3">
    <source>
        <dbReference type="ARBA" id="ARBA00009337"/>
    </source>
</evidence>
<evidence type="ECO:0000256" key="6">
    <source>
        <dbReference type="ARBA" id="ARBA00022519"/>
    </source>
</evidence>
<accession>A3V5J6</accession>
<keyword evidence="7" id="KW-0328">Glycosyltransferase</keyword>
<evidence type="ECO:0000256" key="8">
    <source>
        <dbReference type="ARBA" id="ARBA00022679"/>
    </source>
</evidence>
<dbReference type="OrthoDB" id="9775281at2"/>
<keyword evidence="10 12" id="KW-1133">Transmembrane helix</keyword>
<feature type="transmembrane region" description="Helical" evidence="12">
    <location>
        <begin position="364"/>
        <end position="387"/>
    </location>
</feature>
<keyword evidence="9 12" id="KW-0812">Transmembrane</keyword>
<dbReference type="NCBIfam" id="NF003958">
    <property type="entry name" value="PRK05454.2-1"/>
    <property type="match status" value="1"/>
</dbReference>
<keyword evidence="6" id="KW-0997">Cell inner membrane</keyword>
<dbReference type="NCBIfam" id="NF003962">
    <property type="entry name" value="PRK05454.2-5"/>
    <property type="match status" value="1"/>
</dbReference>
<comment type="pathway">
    <text evidence="2">Glycan metabolism; osmoregulated periplasmic glucan (OPG) biosynthesis.</text>
</comment>
<dbReference type="InterPro" id="IPR001173">
    <property type="entry name" value="Glyco_trans_2-like"/>
</dbReference>
<comment type="similarity">
    <text evidence="3">Belongs to the glycosyltransferase 2 family. OpgH subfamily.</text>
</comment>
<evidence type="ECO:0000259" key="13">
    <source>
        <dbReference type="Pfam" id="PF13632"/>
    </source>
</evidence>
<dbReference type="Proteomes" id="UP000004507">
    <property type="component" value="Unassembled WGS sequence"/>
</dbReference>
<dbReference type="AlphaFoldDB" id="A3V5J6"/>
<proteinExistence type="inferred from homology"/>
<comment type="caution">
    <text evidence="14">The sequence shown here is derived from an EMBL/GenBank/DDBJ whole genome shotgun (WGS) entry which is preliminary data.</text>
</comment>
<reference evidence="14 15" key="1">
    <citation type="submission" date="2006-01" db="EMBL/GenBank/DDBJ databases">
        <authorList>
            <person name="Hagstrom A."/>
            <person name="Ferriera S."/>
            <person name="Johnson J."/>
            <person name="Kravitz S."/>
            <person name="Halpern A."/>
            <person name="Remington K."/>
            <person name="Beeson K."/>
            <person name="Tran B."/>
            <person name="Rogers Y.-H."/>
            <person name="Friedman R."/>
            <person name="Venter J.C."/>
        </authorList>
    </citation>
    <scope>NUCLEOTIDE SEQUENCE [LARGE SCALE GENOMIC DNA]</scope>
    <source>
        <strain evidence="14 15">SKA53</strain>
    </source>
</reference>
<dbReference type="EMBL" id="AAMS01000004">
    <property type="protein sequence ID" value="EAQ06914.1"/>
    <property type="molecule type" value="Genomic_DNA"/>
</dbReference>
<dbReference type="HOGENOM" id="CLU_015730_1_0_5"/>
<evidence type="ECO:0000256" key="4">
    <source>
        <dbReference type="ARBA" id="ARBA00020585"/>
    </source>
</evidence>
<evidence type="ECO:0000256" key="10">
    <source>
        <dbReference type="ARBA" id="ARBA00022989"/>
    </source>
</evidence>
<dbReference type="CDD" id="cd04191">
    <property type="entry name" value="Glucan_BSP_MdoH"/>
    <property type="match status" value="1"/>
</dbReference>
<evidence type="ECO:0000256" key="1">
    <source>
        <dbReference type="ARBA" id="ARBA00004429"/>
    </source>
</evidence>
<dbReference type="RefSeq" id="WP_007206987.1">
    <property type="nucleotide sequence ID" value="NZ_CH672414.1"/>
</dbReference>
<evidence type="ECO:0000256" key="9">
    <source>
        <dbReference type="ARBA" id="ARBA00022692"/>
    </source>
</evidence>
<evidence type="ECO:0000256" key="5">
    <source>
        <dbReference type="ARBA" id="ARBA00022475"/>
    </source>
</evidence>
<feature type="transmembrane region" description="Helical" evidence="12">
    <location>
        <begin position="500"/>
        <end position="520"/>
    </location>
</feature>
<feature type="transmembrane region" description="Helical" evidence="12">
    <location>
        <begin position="50"/>
        <end position="72"/>
    </location>
</feature>
<dbReference type="Pfam" id="PF13632">
    <property type="entry name" value="Glyco_trans_2_3"/>
    <property type="match status" value="1"/>
</dbReference>
<organism evidence="14 15">
    <name type="scientific">Yoonia vestfoldensis SKA53</name>
    <dbReference type="NCBI Taxonomy" id="314232"/>
    <lineage>
        <taxon>Bacteria</taxon>
        <taxon>Pseudomonadati</taxon>
        <taxon>Pseudomonadota</taxon>
        <taxon>Alphaproteobacteria</taxon>
        <taxon>Rhodobacterales</taxon>
        <taxon>Paracoccaceae</taxon>
        <taxon>Yoonia</taxon>
    </lineage>
</organism>
<dbReference type="SUPFAM" id="SSF53448">
    <property type="entry name" value="Nucleotide-diphospho-sugar transferases"/>
    <property type="match status" value="1"/>
</dbReference>
<dbReference type="STRING" id="314232.SKA53_15241"/>
<dbReference type="Gene3D" id="3.90.550.10">
    <property type="entry name" value="Spore Coat Polysaccharide Biosynthesis Protein SpsA, Chain A"/>
    <property type="match status" value="1"/>
</dbReference>
<dbReference type="PANTHER" id="PTHR43867:SF5">
    <property type="entry name" value="GLUCANS BIOSYNTHESIS GLUCOSYLTRANSFERASE H"/>
    <property type="match status" value="1"/>
</dbReference>
<sequence length="596" mass="65150">MQNSTRDDRDMTAWRMFALAVSVTAGLVAFVFFLRFGIADGLDVIDMLRSGLLLVSTFWLSWGAMLAFVGLTTRARAPVIDRSAPLQGRIAVLVPIYEEDPVTTFARIAAMDMSLAATGHGDAFDIAILSDTRTDVVAARERLWYLRLLRDSNGQGRIFYRRRASNTGKKAGNVADFIRTSGAAYEFAIILDADSLIEGATMVEMTRRMQADPDLGLLQTLPRIIGARSRFGRAMQFSAAFNSPVFARGLAMMQGRTGPFWGHNAIIRTRAFAQSCGLPQLAGKPPFGGHILSHDYVEAALLARAGWNVRLDDDLDGSYEEGPENIVDHAKRDRRWCQGNLQHARLVFAPGLRGWSRFVFVQGILAYLASVVWLAFLLASVAAPVFGPPVVYFPTQYWPLPVTPPDQTTLALALVIGIFGLLILPKLLIGADAVLRGRARGFGGWWSATQATMSELLLSSITAPIFMLYQTRSVFQVLLGRDGGWPAHDRGDGRLRLADAFAASHWIVACGLIGLTLAAVLSPDLLLWFLPVTLPMVAAPFIIAWTSHPGAPGLFVTPQDLALAPVMRLRAAVLEGWQAGSTDDEPELWSGNLHYV</sequence>
<evidence type="ECO:0000256" key="11">
    <source>
        <dbReference type="ARBA" id="ARBA00023136"/>
    </source>
</evidence>
<dbReference type="InterPro" id="IPR050321">
    <property type="entry name" value="Glycosyltr_2/OpgH_subfam"/>
</dbReference>
<evidence type="ECO:0000256" key="7">
    <source>
        <dbReference type="ARBA" id="ARBA00022676"/>
    </source>
</evidence>
<evidence type="ECO:0000313" key="15">
    <source>
        <dbReference type="Proteomes" id="UP000004507"/>
    </source>
</evidence>
<dbReference type="eggNOG" id="COG2943">
    <property type="taxonomic scope" value="Bacteria"/>
</dbReference>
<dbReference type="NCBIfam" id="NF003959">
    <property type="entry name" value="PRK05454.2-2"/>
    <property type="match status" value="1"/>
</dbReference>
<dbReference type="GO" id="GO:0005886">
    <property type="term" value="C:plasma membrane"/>
    <property type="evidence" value="ECO:0007669"/>
    <property type="project" value="UniProtKB-SubCell"/>
</dbReference>
<dbReference type="InterPro" id="IPR029044">
    <property type="entry name" value="Nucleotide-diphossugar_trans"/>
</dbReference>
<evidence type="ECO:0000256" key="12">
    <source>
        <dbReference type="SAM" id="Phobius"/>
    </source>
</evidence>
<keyword evidence="15" id="KW-1185">Reference proteome</keyword>
<feature type="transmembrane region" description="Helical" evidence="12">
    <location>
        <begin position="407"/>
        <end position="429"/>
    </location>
</feature>
<evidence type="ECO:0000313" key="14">
    <source>
        <dbReference type="EMBL" id="EAQ06914.1"/>
    </source>
</evidence>
<feature type="transmembrane region" description="Helical" evidence="12">
    <location>
        <begin position="526"/>
        <end position="545"/>
    </location>
</feature>
<keyword evidence="11 12" id="KW-0472">Membrane</keyword>
<dbReference type="PANTHER" id="PTHR43867">
    <property type="entry name" value="CELLULOSE SYNTHASE CATALYTIC SUBUNIT A [UDP-FORMING]"/>
    <property type="match status" value="1"/>
</dbReference>
<protein>
    <recommendedName>
        <fullName evidence="4">Glucans biosynthesis glucosyltransferase H</fullName>
    </recommendedName>
</protein>
<feature type="domain" description="Glycosyltransferase 2-like" evidence="13">
    <location>
        <begin position="189"/>
        <end position="401"/>
    </location>
</feature>
<gene>
    <name evidence="14" type="ORF">SKA53_15241</name>
</gene>
<evidence type="ECO:0000256" key="2">
    <source>
        <dbReference type="ARBA" id="ARBA00005001"/>
    </source>
</evidence>
<feature type="transmembrane region" description="Helical" evidence="12">
    <location>
        <begin position="12"/>
        <end position="38"/>
    </location>
</feature>
<keyword evidence="5" id="KW-1003">Cell membrane</keyword>
<keyword evidence="8 14" id="KW-0808">Transferase</keyword>
<dbReference type="GO" id="GO:0016758">
    <property type="term" value="F:hexosyltransferase activity"/>
    <property type="evidence" value="ECO:0007669"/>
    <property type="project" value="TreeGrafter"/>
</dbReference>